<reference evidence="1 2" key="1">
    <citation type="submission" date="2020-07" db="EMBL/GenBank/DDBJ databases">
        <title>Genomic Encyclopedia of Type Strains, Phase IV (KMG-V): Genome sequencing to study the core and pangenomes of soil and plant-associated prokaryotes.</title>
        <authorList>
            <person name="Whitman W."/>
        </authorList>
    </citation>
    <scope>NUCLEOTIDE SEQUENCE [LARGE SCALE GENOMIC DNA]</scope>
    <source>
        <strain evidence="1 2">M8UP30</strain>
    </source>
</reference>
<evidence type="ECO:0000313" key="1">
    <source>
        <dbReference type="EMBL" id="NYF53315.1"/>
    </source>
</evidence>
<gene>
    <name evidence="1" type="ORF">HDF12_003714</name>
</gene>
<dbReference type="Proteomes" id="UP000534186">
    <property type="component" value="Unassembled WGS sequence"/>
</dbReference>
<organism evidence="1 2">
    <name type="scientific">Tunturiibacter lichenicola</name>
    <dbReference type="NCBI Taxonomy" id="2051959"/>
    <lineage>
        <taxon>Bacteria</taxon>
        <taxon>Pseudomonadati</taxon>
        <taxon>Acidobacteriota</taxon>
        <taxon>Terriglobia</taxon>
        <taxon>Terriglobales</taxon>
        <taxon>Acidobacteriaceae</taxon>
        <taxon>Tunturiibacter</taxon>
    </lineage>
</organism>
<dbReference type="EMBL" id="JACCCV010000002">
    <property type="protein sequence ID" value="NYF53315.1"/>
    <property type="molecule type" value="Genomic_DNA"/>
</dbReference>
<proteinExistence type="predicted"/>
<comment type="caution">
    <text evidence="1">The sequence shown here is derived from an EMBL/GenBank/DDBJ whole genome shotgun (WGS) entry which is preliminary data.</text>
</comment>
<dbReference type="Gene3D" id="3.30.420.270">
    <property type="match status" value="1"/>
</dbReference>
<name>A0A7Y9NR04_9BACT</name>
<dbReference type="AlphaFoldDB" id="A0A7Y9NR04"/>
<accession>A0A7Y9NR04</accession>
<evidence type="ECO:0000313" key="2">
    <source>
        <dbReference type="Proteomes" id="UP000534186"/>
    </source>
</evidence>
<sequence length="105" mass="12115">MNMGDGREIFVRYRLDHSSLVNDDLMPVENDLRRQIRMIMATRQEQVLFFYADESLPFGQVAEVLADFRTDDPALWIVILTKEQLNSVGPAREYPPICLQVINSA</sequence>
<protein>
    <submittedName>
        <fullName evidence="1">Biopolymer transport protein ExbD</fullName>
    </submittedName>
</protein>